<dbReference type="PRINTS" id="PR00081">
    <property type="entry name" value="GDHRDH"/>
</dbReference>
<reference evidence="3 4" key="1">
    <citation type="submission" date="2018-03" db="EMBL/GenBank/DDBJ databases">
        <title>Whole genome sequencing of Histamine producing bacteria.</title>
        <authorList>
            <person name="Butler K."/>
        </authorList>
    </citation>
    <scope>NUCLEOTIDE SEQUENCE [LARGE SCALE GENOMIC DNA]</scope>
    <source>
        <strain evidence="3 4">DSM 19138</strain>
    </source>
</reference>
<dbReference type="GO" id="GO:0016491">
    <property type="term" value="F:oxidoreductase activity"/>
    <property type="evidence" value="ECO:0007669"/>
    <property type="project" value="UniProtKB-KW"/>
</dbReference>
<dbReference type="EMBL" id="PYMB01000002">
    <property type="protein sequence ID" value="PSW14620.1"/>
    <property type="molecule type" value="Genomic_DNA"/>
</dbReference>
<dbReference type="SUPFAM" id="SSF51735">
    <property type="entry name" value="NAD(P)-binding Rossmann-fold domains"/>
    <property type="match status" value="1"/>
</dbReference>
<dbReference type="Pfam" id="PF00106">
    <property type="entry name" value="adh_short"/>
    <property type="match status" value="1"/>
</dbReference>
<comment type="caution">
    <text evidence="3">The sequence shown here is derived from an EMBL/GenBank/DDBJ whole genome shotgun (WGS) entry which is preliminary data.</text>
</comment>
<evidence type="ECO:0000256" key="1">
    <source>
        <dbReference type="ARBA" id="ARBA00006484"/>
    </source>
</evidence>
<gene>
    <name evidence="3" type="ORF">C9J01_09375</name>
</gene>
<protein>
    <submittedName>
        <fullName evidence="3">Short-chain dehydrogenase</fullName>
    </submittedName>
</protein>
<evidence type="ECO:0000313" key="4">
    <source>
        <dbReference type="Proteomes" id="UP000241346"/>
    </source>
</evidence>
<keyword evidence="2" id="KW-0560">Oxidoreductase</keyword>
<evidence type="ECO:0000256" key="2">
    <source>
        <dbReference type="ARBA" id="ARBA00023002"/>
    </source>
</evidence>
<dbReference type="OrthoDB" id="118015at2"/>
<dbReference type="InterPro" id="IPR036291">
    <property type="entry name" value="NAD(P)-bd_dom_sf"/>
</dbReference>
<sequence>MIKTATVAAPFSEVATQLIEQLISEGTKLVGFARVGDEQRGALLEAKYEGAIQIVYGDMADPESSQYMVASAIDHLGSIQAHYHFAGVFSWNHWQHVEPEEVARLFNANFQTAWCMSKSLVPVMLGESRSSMVFVSARDTSRFVSAGFGPYMASKLALNGLVESLAAELISTNITVNAVQPTVINTEVNRKALPDIEPDSFVDPAQLAGIMIDITRPTRHQLSGALIPVNSGLI</sequence>
<dbReference type="PANTHER" id="PTHR24321">
    <property type="entry name" value="DEHYDROGENASES, SHORT CHAIN"/>
    <property type="match status" value="1"/>
</dbReference>
<name>A0A2T3NI16_9GAMM</name>
<comment type="similarity">
    <text evidence="1">Belongs to the short-chain dehydrogenases/reductases (SDR) family.</text>
</comment>
<evidence type="ECO:0000313" key="3">
    <source>
        <dbReference type="EMBL" id="PSW14620.1"/>
    </source>
</evidence>
<dbReference type="PANTHER" id="PTHR24321:SF8">
    <property type="entry name" value="ESTRADIOL 17-BETA-DEHYDROGENASE 8-RELATED"/>
    <property type="match status" value="1"/>
</dbReference>
<dbReference type="AlphaFoldDB" id="A0A2T3NI16"/>
<dbReference type="RefSeq" id="WP_107297859.1">
    <property type="nucleotide sequence ID" value="NZ_PYMB01000002.1"/>
</dbReference>
<dbReference type="Gene3D" id="3.40.50.720">
    <property type="entry name" value="NAD(P)-binding Rossmann-like Domain"/>
    <property type="match status" value="1"/>
</dbReference>
<proteinExistence type="inferred from homology"/>
<accession>A0A2T3NI16</accession>
<dbReference type="CDD" id="cd05233">
    <property type="entry name" value="SDR_c"/>
    <property type="match status" value="1"/>
</dbReference>
<dbReference type="InterPro" id="IPR002347">
    <property type="entry name" value="SDR_fam"/>
</dbReference>
<dbReference type="Proteomes" id="UP000241346">
    <property type="component" value="Unassembled WGS sequence"/>
</dbReference>
<organism evidence="3 4">
    <name type="scientific">Photobacterium rosenbergii</name>
    <dbReference type="NCBI Taxonomy" id="294936"/>
    <lineage>
        <taxon>Bacteria</taxon>
        <taxon>Pseudomonadati</taxon>
        <taxon>Pseudomonadota</taxon>
        <taxon>Gammaproteobacteria</taxon>
        <taxon>Vibrionales</taxon>
        <taxon>Vibrionaceae</taxon>
        <taxon>Photobacterium</taxon>
    </lineage>
</organism>